<proteinExistence type="predicted"/>
<dbReference type="Gene3D" id="1.10.8.430">
    <property type="entry name" value="Helical domain of apoptotic protease-activating factors"/>
    <property type="match status" value="1"/>
</dbReference>
<dbReference type="PROSITE" id="PS50104">
    <property type="entry name" value="TIR"/>
    <property type="match status" value="1"/>
</dbReference>
<dbReference type="InterPro" id="IPR027417">
    <property type="entry name" value="P-loop_NTPase"/>
</dbReference>
<keyword evidence="1" id="KW-0520">NAD</keyword>
<feature type="domain" description="TIR" evidence="2">
    <location>
        <begin position="14"/>
        <end position="195"/>
    </location>
</feature>
<name>A0AAD7L4S2_QUISA</name>
<dbReference type="InterPro" id="IPR002182">
    <property type="entry name" value="NB-ARC"/>
</dbReference>
<dbReference type="InterPro" id="IPR035897">
    <property type="entry name" value="Toll_tir_struct_dom_sf"/>
</dbReference>
<protein>
    <submittedName>
        <fullName evidence="3">Disease resistance protein (TIR-NBS-LRR class) family</fullName>
    </submittedName>
</protein>
<dbReference type="GO" id="GO:0043531">
    <property type="term" value="F:ADP binding"/>
    <property type="evidence" value="ECO:0007669"/>
    <property type="project" value="InterPro"/>
</dbReference>
<dbReference type="Proteomes" id="UP001163823">
    <property type="component" value="Chromosome 11"/>
</dbReference>
<gene>
    <name evidence="3" type="ORF">O6P43_027627</name>
</gene>
<dbReference type="GO" id="GO:0006952">
    <property type="term" value="P:defense response"/>
    <property type="evidence" value="ECO:0007669"/>
    <property type="project" value="InterPro"/>
</dbReference>
<evidence type="ECO:0000313" key="4">
    <source>
        <dbReference type="Proteomes" id="UP001163823"/>
    </source>
</evidence>
<evidence type="ECO:0000256" key="1">
    <source>
        <dbReference type="ARBA" id="ARBA00023027"/>
    </source>
</evidence>
<dbReference type="AlphaFoldDB" id="A0AAD7L4S2"/>
<evidence type="ECO:0000313" key="3">
    <source>
        <dbReference type="EMBL" id="KAJ7951605.1"/>
    </source>
</evidence>
<dbReference type="Pfam" id="PF00931">
    <property type="entry name" value="NB-ARC"/>
    <property type="match status" value="1"/>
</dbReference>
<dbReference type="PANTHER" id="PTHR11017">
    <property type="entry name" value="LEUCINE-RICH REPEAT-CONTAINING PROTEIN"/>
    <property type="match status" value="1"/>
</dbReference>
<sequence>MDVASSSGPSLPSPKYDVFISFRGKDIRNNFLSHLRAAFKRKKIDAYIDDRLKKGYDIRGALFKAIEESRLSVVIFSENYATSKWCLNELLKIVECMEKNKQLIIPVFYKVDPSHVRNQSGSYAKAFKNHNPDASKHKICLRLSKQNLEEKMKREEEWRSALTDIANLAGFHYHPIRRDENECVEKIARDILEKLSLLIPHDNKSSLVGIDEPIEQFGNVLSHAVNVRRIFVIWGPSGIGKTTIANVLYYKHRSEFEGFYFAANVREKWEKCAEKEDLRNDLVSHILEDKAKISAPDLPPDIERRLRSKRVLIVVDDVNLSQQIEYLTGRLKDVWFHPGSVIIVTTTNENIIKDCPKDCTDQCQVTKLKSDDALQLFSFHAFNIKTPPDNYKEISEKAVSHAECIPEALKNLGSSLARCENIEEWNNTLKKLKEKAPSIERCIRGAKKECSSSPENGGCLFKK</sequence>
<dbReference type="GO" id="GO:0007165">
    <property type="term" value="P:signal transduction"/>
    <property type="evidence" value="ECO:0007669"/>
    <property type="project" value="InterPro"/>
</dbReference>
<accession>A0AAD7L4S2</accession>
<reference evidence="3" key="1">
    <citation type="journal article" date="2023" name="Science">
        <title>Elucidation of the pathway for biosynthesis of saponin adjuvants from the soapbark tree.</title>
        <authorList>
            <person name="Reed J."/>
            <person name="Orme A."/>
            <person name="El-Demerdash A."/>
            <person name="Owen C."/>
            <person name="Martin L.B.B."/>
            <person name="Misra R.C."/>
            <person name="Kikuchi S."/>
            <person name="Rejzek M."/>
            <person name="Martin A.C."/>
            <person name="Harkess A."/>
            <person name="Leebens-Mack J."/>
            <person name="Louveau T."/>
            <person name="Stephenson M.J."/>
            <person name="Osbourn A."/>
        </authorList>
    </citation>
    <scope>NUCLEOTIDE SEQUENCE</scope>
    <source>
        <strain evidence="3">S10</strain>
    </source>
</reference>
<comment type="caution">
    <text evidence="3">The sequence shown here is derived from an EMBL/GenBank/DDBJ whole genome shotgun (WGS) entry which is preliminary data.</text>
</comment>
<dbReference type="InterPro" id="IPR044974">
    <property type="entry name" value="Disease_R_plants"/>
</dbReference>
<dbReference type="InterPro" id="IPR000157">
    <property type="entry name" value="TIR_dom"/>
</dbReference>
<dbReference type="PANTHER" id="PTHR11017:SF479">
    <property type="entry name" value="DISEASE RESISTANCE PROTEIN (TIR-NBS-LRR CLASS) FAMILY"/>
    <property type="match status" value="1"/>
</dbReference>
<evidence type="ECO:0000259" key="2">
    <source>
        <dbReference type="PROSITE" id="PS50104"/>
    </source>
</evidence>
<dbReference type="SUPFAM" id="SSF52200">
    <property type="entry name" value="Toll/Interleukin receptor TIR domain"/>
    <property type="match status" value="1"/>
</dbReference>
<dbReference type="PRINTS" id="PR00364">
    <property type="entry name" value="DISEASERSIST"/>
</dbReference>
<dbReference type="Gene3D" id="3.40.50.300">
    <property type="entry name" value="P-loop containing nucleotide triphosphate hydrolases"/>
    <property type="match status" value="1"/>
</dbReference>
<dbReference type="SMART" id="SM00255">
    <property type="entry name" value="TIR"/>
    <property type="match status" value="1"/>
</dbReference>
<dbReference type="InterPro" id="IPR042197">
    <property type="entry name" value="Apaf_helical"/>
</dbReference>
<dbReference type="FunFam" id="3.40.50.10140:FF:000007">
    <property type="entry name" value="Disease resistance protein (TIR-NBS-LRR class)"/>
    <property type="match status" value="1"/>
</dbReference>
<dbReference type="Pfam" id="PF01582">
    <property type="entry name" value="TIR"/>
    <property type="match status" value="1"/>
</dbReference>
<dbReference type="Gene3D" id="3.40.50.10140">
    <property type="entry name" value="Toll/interleukin-1 receptor homology (TIR) domain"/>
    <property type="match status" value="1"/>
</dbReference>
<dbReference type="KEGG" id="qsa:O6P43_027627"/>
<dbReference type="SUPFAM" id="SSF52540">
    <property type="entry name" value="P-loop containing nucleoside triphosphate hydrolases"/>
    <property type="match status" value="1"/>
</dbReference>
<dbReference type="EMBL" id="JARAOO010000011">
    <property type="protein sequence ID" value="KAJ7951605.1"/>
    <property type="molecule type" value="Genomic_DNA"/>
</dbReference>
<keyword evidence="4" id="KW-1185">Reference proteome</keyword>
<organism evidence="3 4">
    <name type="scientific">Quillaja saponaria</name>
    <name type="common">Soap bark tree</name>
    <dbReference type="NCBI Taxonomy" id="32244"/>
    <lineage>
        <taxon>Eukaryota</taxon>
        <taxon>Viridiplantae</taxon>
        <taxon>Streptophyta</taxon>
        <taxon>Embryophyta</taxon>
        <taxon>Tracheophyta</taxon>
        <taxon>Spermatophyta</taxon>
        <taxon>Magnoliopsida</taxon>
        <taxon>eudicotyledons</taxon>
        <taxon>Gunneridae</taxon>
        <taxon>Pentapetalae</taxon>
        <taxon>rosids</taxon>
        <taxon>fabids</taxon>
        <taxon>Fabales</taxon>
        <taxon>Quillajaceae</taxon>
        <taxon>Quillaja</taxon>
    </lineage>
</organism>